<keyword evidence="3" id="KW-1185">Reference proteome</keyword>
<dbReference type="OrthoDB" id="1851998at2"/>
<sequence length="767" mass="82063">MKRKKIMLILLAAMMTASTSVPVYAANPGSIAAGSDITVGDENILKQTNADISQEMYKLAQEDYDVLQLTSDATITKQSLNLSSSYMPNVTIDLNGHNLSIENDVIVGNGGTLTIRGEGKITGLDNIVVNGGTFNDNHTECSSVSPSEPGEEPVEDKAVAAIGDETFESLQDAVDASKNGKAIRLLKPVDITETGLTIPTGKRITIDLAAVNGNPNIVNKKTYAILAGTGDKGIIVEGALCITDSDGKDSYIATTEDSEDALITVKGKGTLLLSKGVIESIGPGKGNLGSHAIIGNDNAAIKISGEDRDAVMVKSKMQSTIVLNDTSTLQMNGGSLRNLNTTVVEDHSSKTITFGSDTYLRTGEAGYSNGQYIITTDTGKVSIAGGIYRTDWNAGNFYTSGTGSIGLFGGYYKKEVSEDLIPAGYVQTRKWIVEDNWTGSEVYFYALEKATEVTPTTAPTTVPTTKPTSGPVSDKFGTVYSTNLSLKGKVGLNIYLNLPERILNDEAATITITRNGKTETFKVSELEAFEAKNMTLVSVTTYVTAKEMSDDIAIKVIPGTGGSLPLKDTAGNKSRKEGYITSVATVLKSLKDNPKVAKNLQTLYSALGTYGEYAQLYFKHNSDGVVPADTLTDVSDNAFKAFQAKKSGKLSGVSYLGGNLILDSDTTLMVYFKSKNDLSGYKFTIDGKEVEAEKDGNYYILTLNGIEAKNLDKAYDFAVSDGKNTLSVKYSTLTYADSTISQKNQDLINLMKAMYKYNVAADAYFKS</sequence>
<reference evidence="2 3" key="2">
    <citation type="submission" date="2012-02" db="EMBL/GenBank/DDBJ databases">
        <title>Improved High-Quality Draft sequence of Eubacterium cellulosolvens 6.</title>
        <authorList>
            <consortium name="US DOE Joint Genome Institute"/>
            <person name="Lucas S."/>
            <person name="Han J."/>
            <person name="Lapidus A."/>
            <person name="Cheng J.-F."/>
            <person name="Goodwin L."/>
            <person name="Pitluck S."/>
            <person name="Peters L."/>
            <person name="Mikhailova N."/>
            <person name="Gu W."/>
            <person name="Detter J.C."/>
            <person name="Han C."/>
            <person name="Tapia R."/>
            <person name="Land M."/>
            <person name="Hauser L."/>
            <person name="Kyrpides N."/>
            <person name="Ivanova N."/>
            <person name="Pagani I."/>
            <person name="Johnson E."/>
            <person name="Mukhopadhyay B."/>
            <person name="Anderson I."/>
            <person name="Woyke T."/>
        </authorList>
    </citation>
    <scope>NUCLEOTIDE SEQUENCE [LARGE SCALE GENOMIC DNA]</scope>
    <source>
        <strain evidence="2 3">6</strain>
    </source>
</reference>
<evidence type="ECO:0000256" key="1">
    <source>
        <dbReference type="SAM" id="SignalP"/>
    </source>
</evidence>
<dbReference type="EMBL" id="CM001487">
    <property type="protein sequence ID" value="EIM57077.1"/>
    <property type="molecule type" value="Genomic_DNA"/>
</dbReference>
<evidence type="ECO:0000313" key="3">
    <source>
        <dbReference type="Proteomes" id="UP000005753"/>
    </source>
</evidence>
<feature type="signal peptide" evidence="1">
    <location>
        <begin position="1"/>
        <end position="25"/>
    </location>
</feature>
<dbReference type="STRING" id="633697.EubceDRAFT1_1261"/>
<evidence type="ECO:0000313" key="2">
    <source>
        <dbReference type="EMBL" id="EIM57077.1"/>
    </source>
</evidence>
<name>I5ATF4_EUBC6</name>
<reference evidence="2 3" key="1">
    <citation type="submission" date="2010-08" db="EMBL/GenBank/DDBJ databases">
        <authorList>
            <consortium name="US DOE Joint Genome Institute (JGI-PGF)"/>
            <person name="Lucas S."/>
            <person name="Copeland A."/>
            <person name="Lapidus A."/>
            <person name="Cheng J.-F."/>
            <person name="Bruce D."/>
            <person name="Goodwin L."/>
            <person name="Pitluck S."/>
            <person name="Land M.L."/>
            <person name="Hauser L."/>
            <person name="Chang Y.-J."/>
            <person name="Anderson I.J."/>
            <person name="Johnson E."/>
            <person name="Mulhopadhyay B."/>
            <person name="Kyrpides N."/>
            <person name="Woyke T.J."/>
        </authorList>
    </citation>
    <scope>NUCLEOTIDE SEQUENCE [LARGE SCALE GENOMIC DNA]</scope>
    <source>
        <strain evidence="2 3">6</strain>
    </source>
</reference>
<keyword evidence="1" id="KW-0732">Signal</keyword>
<dbReference type="HOGENOM" id="CLU_337320_0_0_9"/>
<accession>I5ATF4</accession>
<dbReference type="eggNOG" id="COG5492">
    <property type="taxonomic scope" value="Bacteria"/>
</dbReference>
<gene>
    <name evidence="2" type="ORF">EubceDRAFT1_1261</name>
</gene>
<feature type="chain" id="PRO_5003699322" evidence="1">
    <location>
        <begin position="26"/>
        <end position="767"/>
    </location>
</feature>
<organism evidence="2 3">
    <name type="scientific">Eubacterium cellulosolvens (strain ATCC 43171 / JCM 9499 / 6)</name>
    <name type="common">Cillobacterium cellulosolvens</name>
    <dbReference type="NCBI Taxonomy" id="633697"/>
    <lineage>
        <taxon>Bacteria</taxon>
        <taxon>Bacillati</taxon>
        <taxon>Bacillota</taxon>
        <taxon>Clostridia</taxon>
        <taxon>Eubacteriales</taxon>
        <taxon>Eubacteriaceae</taxon>
        <taxon>Eubacterium</taxon>
    </lineage>
</organism>
<dbReference type="AlphaFoldDB" id="I5ATF4"/>
<protein>
    <submittedName>
        <fullName evidence="2">Uncharacterized protein</fullName>
    </submittedName>
</protein>
<proteinExistence type="predicted"/>
<dbReference type="Proteomes" id="UP000005753">
    <property type="component" value="Chromosome"/>
</dbReference>